<evidence type="ECO:0000313" key="3">
    <source>
        <dbReference type="WBParaSite" id="Bm538b.1"/>
    </source>
</evidence>
<evidence type="ECO:0000313" key="1">
    <source>
        <dbReference type="EMBL" id="VIO90073.1"/>
    </source>
</evidence>
<reference evidence="3" key="3">
    <citation type="submission" date="2019-12" db="UniProtKB">
        <authorList>
            <consortium name="WormBaseParasite"/>
        </authorList>
    </citation>
    <scope>IDENTIFICATION</scope>
</reference>
<organism evidence="1">
    <name type="scientific">Brugia malayi</name>
    <name type="common">Filarial nematode worm</name>
    <dbReference type="NCBI Taxonomy" id="6279"/>
    <lineage>
        <taxon>Eukaryota</taxon>
        <taxon>Metazoa</taxon>
        <taxon>Ecdysozoa</taxon>
        <taxon>Nematoda</taxon>
        <taxon>Chromadorea</taxon>
        <taxon>Rhabditida</taxon>
        <taxon>Spirurina</taxon>
        <taxon>Spiruromorpha</taxon>
        <taxon>Filarioidea</taxon>
        <taxon>Onchocercidae</taxon>
        <taxon>Brugia</taxon>
    </lineage>
</organism>
<dbReference type="AlphaFoldDB" id="A0A4E9EZZ6"/>
<dbReference type="EMBL" id="CAAKNF010000192">
    <property type="protein sequence ID" value="VIO90073.1"/>
    <property type="molecule type" value="Genomic_DNA"/>
</dbReference>
<dbReference type="Proteomes" id="UP000006672">
    <property type="component" value="Unassembled WGS sequence"/>
</dbReference>
<reference evidence="1" key="2">
    <citation type="submission" date="2019-04" db="EMBL/GenBank/DDBJ databases">
        <authorList>
            <person name="Howe K."/>
            <person name="Paulini M."/>
            <person name="Williams G."/>
        </authorList>
    </citation>
    <scope>NUCLEOTIDE SEQUENCE [LARGE SCALE GENOMIC DNA]</scope>
    <source>
        <strain evidence="1">FR3</strain>
    </source>
</reference>
<accession>A0A5S6PPX9</accession>
<protein>
    <submittedName>
        <fullName evidence="3">Bm538</fullName>
    </submittedName>
</protein>
<evidence type="ECO:0000313" key="2">
    <source>
        <dbReference type="Proteomes" id="UP000006672"/>
    </source>
</evidence>
<reference evidence="2" key="1">
    <citation type="journal article" date="2007" name="Science">
        <title>Draft genome of the filarial nematode parasite Brugia malayi.</title>
        <authorList>
            <person name="Ghedin E."/>
            <person name="Wang S."/>
            <person name="Spiro D."/>
            <person name="Caler E."/>
            <person name="Zhao Q."/>
            <person name="Crabtree J."/>
            <person name="Allen J.E."/>
            <person name="Delcher A.L."/>
            <person name="Guiliano D.B."/>
            <person name="Miranda-Saavedra D."/>
            <person name="Angiuoli S.V."/>
            <person name="Creasy T."/>
            <person name="Amedeo P."/>
            <person name="Haas B."/>
            <person name="El-Sayed N.M."/>
            <person name="Wortman J.R."/>
            <person name="Feldblyum T."/>
            <person name="Tallon L."/>
            <person name="Schatz M."/>
            <person name="Shumway M."/>
            <person name="Koo H."/>
            <person name="Salzberg S.L."/>
            <person name="Schobel S."/>
            <person name="Pertea M."/>
            <person name="Pop M."/>
            <person name="White O."/>
            <person name="Barton G.J."/>
            <person name="Carlow C.K."/>
            <person name="Crawford M.J."/>
            <person name="Daub J."/>
            <person name="Dimmic M.W."/>
            <person name="Estes C.F."/>
            <person name="Foster J.M."/>
            <person name="Ganatra M."/>
            <person name="Gregory W.F."/>
            <person name="Johnson N.M."/>
            <person name="Jin J."/>
            <person name="Komuniecki R."/>
            <person name="Korf I."/>
            <person name="Kumar S."/>
            <person name="Laney S."/>
            <person name="Li B.W."/>
            <person name="Li W."/>
            <person name="Lindblom T.H."/>
            <person name="Lustigman S."/>
            <person name="Ma D."/>
            <person name="Maina C.V."/>
            <person name="Martin D.M."/>
            <person name="McCarter J.P."/>
            <person name="McReynolds L."/>
            <person name="Mitreva M."/>
            <person name="Nutman T.B."/>
            <person name="Parkinson J."/>
            <person name="Peregrin-Alvarez J.M."/>
            <person name="Poole C."/>
            <person name="Ren Q."/>
            <person name="Saunders L."/>
            <person name="Sluder A.E."/>
            <person name="Smith K."/>
            <person name="Stanke M."/>
            <person name="Unnasch T.R."/>
            <person name="Ware J."/>
            <person name="Wei A.D."/>
            <person name="Weil G."/>
            <person name="Williams D.J."/>
            <person name="Zhang Y."/>
            <person name="Williams S.A."/>
            <person name="Fraser-Liggett C."/>
            <person name="Slatko B."/>
            <person name="Blaxter M.L."/>
            <person name="Scott A.L."/>
        </authorList>
    </citation>
    <scope>NUCLEOTIDE SEQUENCE</scope>
    <source>
        <strain evidence="2">FR3</strain>
    </source>
</reference>
<keyword evidence="2" id="KW-1185">Reference proteome</keyword>
<gene>
    <name evidence="1 3" type="primary">Bm538</name>
    <name evidence="1" type="ORF">BM_BM538</name>
</gene>
<proteinExistence type="predicted"/>
<dbReference type="WBParaSite" id="Bm538b.1">
    <property type="protein sequence ID" value="Bm538b.1"/>
    <property type="gene ID" value="WBGene00220799"/>
</dbReference>
<sequence>MFPYVHLMHSLYDREGFIAVKFACY</sequence>
<name>A0A4E9EZZ6_BRUMA</name>
<accession>A0A4E9EZZ6</accession>